<feature type="transmembrane region" description="Helical" evidence="2">
    <location>
        <begin position="357"/>
        <end position="375"/>
    </location>
</feature>
<evidence type="ECO:0000256" key="2">
    <source>
        <dbReference type="SAM" id="Phobius"/>
    </source>
</evidence>
<accession>A0A4R0RTW8</accession>
<evidence type="ECO:0000313" key="4">
    <source>
        <dbReference type="Proteomes" id="UP000292702"/>
    </source>
</evidence>
<dbReference type="Proteomes" id="UP000292702">
    <property type="component" value="Unassembled WGS sequence"/>
</dbReference>
<feature type="compositionally biased region" description="Low complexity" evidence="1">
    <location>
        <begin position="27"/>
        <end position="45"/>
    </location>
</feature>
<proteinExistence type="predicted"/>
<name>A0A4R0RTW8_9APHY</name>
<gene>
    <name evidence="3" type="ORF">EIP91_005759</name>
</gene>
<protein>
    <submittedName>
        <fullName evidence="3">Uncharacterized protein</fullName>
    </submittedName>
</protein>
<keyword evidence="4" id="KW-1185">Reference proteome</keyword>
<keyword evidence="2" id="KW-0812">Transmembrane</keyword>
<evidence type="ECO:0000313" key="3">
    <source>
        <dbReference type="EMBL" id="TCD69935.1"/>
    </source>
</evidence>
<dbReference type="OrthoDB" id="203796at2759"/>
<dbReference type="PANTHER" id="PTHR37848:SF1">
    <property type="entry name" value="SUN DOMAIN-CONTAINING PROTEIN"/>
    <property type="match status" value="1"/>
</dbReference>
<keyword evidence="2" id="KW-1133">Transmembrane helix</keyword>
<dbReference type="AlphaFoldDB" id="A0A4R0RTW8"/>
<comment type="caution">
    <text evidence="3">The sequence shown here is derived from an EMBL/GenBank/DDBJ whole genome shotgun (WGS) entry which is preliminary data.</text>
</comment>
<dbReference type="EMBL" id="RWJN01000031">
    <property type="protein sequence ID" value="TCD69935.1"/>
    <property type="molecule type" value="Genomic_DNA"/>
</dbReference>
<reference evidence="3 4" key="1">
    <citation type="submission" date="2018-11" db="EMBL/GenBank/DDBJ databases">
        <title>Genome assembly of Steccherinum ochraceum LE-BIN_3174, the white-rot fungus of the Steccherinaceae family (The Residual Polyporoid clade, Polyporales, Basidiomycota).</title>
        <authorList>
            <person name="Fedorova T.V."/>
            <person name="Glazunova O.A."/>
            <person name="Landesman E.O."/>
            <person name="Moiseenko K.V."/>
            <person name="Psurtseva N.V."/>
            <person name="Savinova O.S."/>
            <person name="Shakhova N.V."/>
            <person name="Tyazhelova T.V."/>
            <person name="Vasina D.V."/>
        </authorList>
    </citation>
    <scope>NUCLEOTIDE SEQUENCE [LARGE SCALE GENOMIC DNA]</scope>
    <source>
        <strain evidence="3 4">LE-BIN_3174</strain>
    </source>
</reference>
<feature type="region of interest" description="Disordered" evidence="1">
    <location>
        <begin position="1"/>
        <end position="54"/>
    </location>
</feature>
<dbReference type="PANTHER" id="PTHR37848">
    <property type="entry name" value="EXPRESSED PROTEIN"/>
    <property type="match status" value="1"/>
</dbReference>
<feature type="region of interest" description="Disordered" evidence="1">
    <location>
        <begin position="459"/>
        <end position="478"/>
    </location>
</feature>
<evidence type="ECO:0000256" key="1">
    <source>
        <dbReference type="SAM" id="MobiDB-lite"/>
    </source>
</evidence>
<keyword evidence="2" id="KW-0472">Membrane</keyword>
<organism evidence="3 4">
    <name type="scientific">Steccherinum ochraceum</name>
    <dbReference type="NCBI Taxonomy" id="92696"/>
    <lineage>
        <taxon>Eukaryota</taxon>
        <taxon>Fungi</taxon>
        <taxon>Dikarya</taxon>
        <taxon>Basidiomycota</taxon>
        <taxon>Agaricomycotina</taxon>
        <taxon>Agaricomycetes</taxon>
        <taxon>Polyporales</taxon>
        <taxon>Steccherinaceae</taxon>
        <taxon>Steccherinum</taxon>
    </lineage>
</organism>
<sequence length="478" mass="53221">MIIDPDTKHPPPPTHSSSSLLIDVTDPSESFATGPSSSSSFHPNSSAPPPPFVESAADKALNAELAREDVFVPLGGEEPPPEFTPYEAEFFLSGAAKDVVSHDPHLNEDGEALYRFLLSRARDPPKLTVSLDGTHSERRYRTVTSRDAQGRTHRREESYEETVTDFAFAIDLTQHVVPDSVVHWSVPDEEPAYRGRMYEEVDGVFAVASTGAPIRLEVDAEEGRQAKGARRQAVRQEVKSAKAWRASRWQRGLPPWVGPGSVERVAGHASTAEANVMKSSRTLREWADEYCASDKWLKEFTYEKVVYGWNLGALEAAITAAVKSTYYDGDFTVKFNLTQSKIHVRPNSQFARLLSQTWFKVILWCLLIYPFIWLYKRFSTHGGGRWEVCGGAYALKRWQPLEEDPSAPPPPFSEANGVVSHGAVSGHARLQGMKEGEWFQMWEGTIKRGVTGRLKARSVLMNPEGPTPEASMLDGYRA</sequence>